<reference evidence="11" key="1">
    <citation type="submission" date="2017-02" db="UniProtKB">
        <authorList>
            <consortium name="WormBaseParasite"/>
        </authorList>
    </citation>
    <scope>IDENTIFICATION</scope>
</reference>
<evidence type="ECO:0000256" key="4">
    <source>
        <dbReference type="ARBA" id="ARBA00022807"/>
    </source>
</evidence>
<dbReference type="Gene3D" id="1.10.287.2250">
    <property type="match status" value="1"/>
</dbReference>
<evidence type="ECO:0000313" key="9">
    <source>
        <dbReference type="EMBL" id="VDN88021.1"/>
    </source>
</evidence>
<sequence>MEDNGEQRAMEKLETEWKDYVTALGKHYDQKENNFRMAIFESNELMTERINKKYEQGLVSYTTALNDLADLTDEEFMVRNGLRLPNQTDLRGKRQTSEFYRYDKRERLPDQVDWRTKGAVTPVRNQGECGSCYAFATAGALEAYHKQMTGRLLDLSPQNIVDCTRNLGNNGCSGGYMPTAFQYAARNAIAAESKYPYVETEQRCKWQQSIAVA</sequence>
<evidence type="ECO:0000256" key="6">
    <source>
        <dbReference type="ARBA" id="ARBA00023157"/>
    </source>
</evidence>
<keyword evidence="10" id="KW-1185">Reference proteome</keyword>
<keyword evidence="6" id="KW-1015">Disulfide bond</keyword>
<keyword evidence="4" id="KW-0788">Thiol protease</keyword>
<dbReference type="SMART" id="SM00848">
    <property type="entry name" value="Inhibitor_I29"/>
    <property type="match status" value="1"/>
</dbReference>
<comment type="similarity">
    <text evidence="1">Belongs to the peptidase C1 family.</text>
</comment>
<dbReference type="Pfam" id="PF00112">
    <property type="entry name" value="Peptidase_C1"/>
    <property type="match status" value="1"/>
</dbReference>
<gene>
    <name evidence="9" type="ORF">BPAG_LOCUS6835</name>
</gene>
<feature type="domain" description="Cathepsin propeptide inhibitor" evidence="8">
    <location>
        <begin position="17"/>
        <end position="76"/>
    </location>
</feature>
<dbReference type="EMBL" id="UZAD01006830">
    <property type="protein sequence ID" value="VDN88021.1"/>
    <property type="molecule type" value="Genomic_DNA"/>
</dbReference>
<accession>A0A0N4TF85</accession>
<evidence type="ECO:0000259" key="7">
    <source>
        <dbReference type="SMART" id="SM00645"/>
    </source>
</evidence>
<organism evidence="11">
    <name type="scientific">Brugia pahangi</name>
    <name type="common">Filarial nematode worm</name>
    <dbReference type="NCBI Taxonomy" id="6280"/>
    <lineage>
        <taxon>Eukaryota</taxon>
        <taxon>Metazoa</taxon>
        <taxon>Ecdysozoa</taxon>
        <taxon>Nematoda</taxon>
        <taxon>Chromadorea</taxon>
        <taxon>Rhabditida</taxon>
        <taxon>Spirurina</taxon>
        <taxon>Spiruromorpha</taxon>
        <taxon>Filarioidea</taxon>
        <taxon>Onchocercidae</taxon>
        <taxon>Brugia</taxon>
    </lineage>
</organism>
<dbReference type="CDD" id="cd02248">
    <property type="entry name" value="Peptidase_C1A"/>
    <property type="match status" value="1"/>
</dbReference>
<name>A0A0N4TF85_BRUPA</name>
<dbReference type="Gene3D" id="3.90.70.10">
    <property type="entry name" value="Cysteine proteinases"/>
    <property type="match status" value="1"/>
</dbReference>
<reference evidence="9 10" key="2">
    <citation type="submission" date="2018-11" db="EMBL/GenBank/DDBJ databases">
        <authorList>
            <consortium name="Pathogen Informatics"/>
        </authorList>
    </citation>
    <scope>NUCLEOTIDE SEQUENCE [LARGE SCALE GENOMIC DNA]</scope>
</reference>
<dbReference type="PROSITE" id="PS00139">
    <property type="entry name" value="THIOL_PROTEASE_CYS"/>
    <property type="match status" value="1"/>
</dbReference>
<dbReference type="InterPro" id="IPR038765">
    <property type="entry name" value="Papain-like_cys_pep_sf"/>
</dbReference>
<dbReference type="WBParaSite" id="BPAG_0000687301-mRNA-1">
    <property type="protein sequence ID" value="BPAG_0000687301-mRNA-1"/>
    <property type="gene ID" value="BPAG_0000687301"/>
</dbReference>
<dbReference type="InterPro" id="IPR013201">
    <property type="entry name" value="Prot_inhib_I29"/>
</dbReference>
<dbReference type="InterPro" id="IPR013128">
    <property type="entry name" value="Peptidase_C1A"/>
</dbReference>
<dbReference type="SMART" id="SM00645">
    <property type="entry name" value="Pept_C1"/>
    <property type="match status" value="1"/>
</dbReference>
<protein>
    <submittedName>
        <fullName evidence="11">Cathepsin K</fullName>
    </submittedName>
</protein>
<dbReference type="Proteomes" id="UP000278627">
    <property type="component" value="Unassembled WGS sequence"/>
</dbReference>
<dbReference type="Pfam" id="PF08246">
    <property type="entry name" value="Inhibitor_I29"/>
    <property type="match status" value="1"/>
</dbReference>
<keyword evidence="3" id="KW-0378">Hydrolase</keyword>
<dbReference type="GO" id="GO:0008234">
    <property type="term" value="F:cysteine-type peptidase activity"/>
    <property type="evidence" value="ECO:0007669"/>
    <property type="project" value="UniProtKB-KW"/>
</dbReference>
<evidence type="ECO:0000256" key="5">
    <source>
        <dbReference type="ARBA" id="ARBA00023145"/>
    </source>
</evidence>
<feature type="domain" description="Peptidase C1A papain C-terminal" evidence="7">
    <location>
        <begin position="108"/>
        <end position="213"/>
    </location>
</feature>
<evidence type="ECO:0000256" key="2">
    <source>
        <dbReference type="ARBA" id="ARBA00022670"/>
    </source>
</evidence>
<evidence type="ECO:0000256" key="3">
    <source>
        <dbReference type="ARBA" id="ARBA00022801"/>
    </source>
</evidence>
<dbReference type="GO" id="GO:0006508">
    <property type="term" value="P:proteolysis"/>
    <property type="evidence" value="ECO:0007669"/>
    <property type="project" value="UniProtKB-KW"/>
</dbReference>
<dbReference type="STRING" id="6280.A0A0N4TF85"/>
<keyword evidence="5" id="KW-0865">Zymogen</keyword>
<keyword evidence="2" id="KW-0645">Protease</keyword>
<dbReference type="InterPro" id="IPR000169">
    <property type="entry name" value="Pept_cys_AS"/>
</dbReference>
<dbReference type="InterPro" id="IPR000668">
    <property type="entry name" value="Peptidase_C1A_C"/>
</dbReference>
<dbReference type="InterPro" id="IPR039417">
    <property type="entry name" value="Peptidase_C1A_papain-like"/>
</dbReference>
<dbReference type="SUPFAM" id="SSF54001">
    <property type="entry name" value="Cysteine proteinases"/>
    <property type="match status" value="1"/>
</dbReference>
<proteinExistence type="inferred from homology"/>
<evidence type="ECO:0000313" key="10">
    <source>
        <dbReference type="Proteomes" id="UP000278627"/>
    </source>
</evidence>
<evidence type="ECO:0000259" key="8">
    <source>
        <dbReference type="SMART" id="SM00848"/>
    </source>
</evidence>
<dbReference type="PANTHER" id="PTHR12411">
    <property type="entry name" value="CYSTEINE PROTEASE FAMILY C1-RELATED"/>
    <property type="match status" value="1"/>
</dbReference>
<evidence type="ECO:0000256" key="1">
    <source>
        <dbReference type="ARBA" id="ARBA00008455"/>
    </source>
</evidence>
<dbReference type="AlphaFoldDB" id="A0A0N4TF85"/>
<evidence type="ECO:0000313" key="11">
    <source>
        <dbReference type="WBParaSite" id="BPAG_0000687301-mRNA-1"/>
    </source>
</evidence>